<feature type="compositionally biased region" description="Low complexity" evidence="2">
    <location>
        <begin position="127"/>
        <end position="143"/>
    </location>
</feature>
<dbReference type="Gene3D" id="3.40.50.1820">
    <property type="entry name" value="alpha/beta hydrolase"/>
    <property type="match status" value="1"/>
</dbReference>
<comment type="caution">
    <text evidence="4">The sequence shown here is derived from an EMBL/GenBank/DDBJ whole genome shotgun (WGS) entry which is preliminary data.</text>
</comment>
<dbReference type="GO" id="GO:0005743">
    <property type="term" value="C:mitochondrial inner membrane"/>
    <property type="evidence" value="ECO:0007669"/>
    <property type="project" value="TreeGrafter"/>
</dbReference>
<evidence type="ECO:0000313" key="4">
    <source>
        <dbReference type="EMBL" id="EJT50255.1"/>
    </source>
</evidence>
<dbReference type="InterPro" id="IPR029058">
    <property type="entry name" value="AB_hydrolase_fold"/>
</dbReference>
<comment type="similarity">
    <text evidence="1">Belongs to the peptidase S33 family. ABHD4/ABHD5 subfamily.</text>
</comment>
<dbReference type="GO" id="GO:0004623">
    <property type="term" value="F:phospholipase A2 activity"/>
    <property type="evidence" value="ECO:0007669"/>
    <property type="project" value="TreeGrafter"/>
</dbReference>
<feature type="region of interest" description="Disordered" evidence="2">
    <location>
        <begin position="1"/>
        <end position="36"/>
    </location>
</feature>
<feature type="compositionally biased region" description="Pro residues" evidence="2">
    <location>
        <begin position="116"/>
        <end position="126"/>
    </location>
</feature>
<feature type="domain" description="AB hydrolase-1" evidence="3">
    <location>
        <begin position="179"/>
        <end position="520"/>
    </location>
</feature>
<dbReference type="GeneID" id="25983996"/>
<evidence type="ECO:0000313" key="5">
    <source>
        <dbReference type="Proteomes" id="UP000002748"/>
    </source>
</evidence>
<feature type="compositionally biased region" description="Low complexity" evidence="2">
    <location>
        <begin position="15"/>
        <end position="27"/>
    </location>
</feature>
<dbReference type="KEGG" id="tasa:A1Q1_00482"/>
<dbReference type="OrthoDB" id="7457040at2759"/>
<dbReference type="RefSeq" id="XP_014181272.1">
    <property type="nucleotide sequence ID" value="XM_014325797.1"/>
</dbReference>
<dbReference type="GO" id="GO:0042171">
    <property type="term" value="F:lysophosphatidic acid acyltransferase activity"/>
    <property type="evidence" value="ECO:0007669"/>
    <property type="project" value="TreeGrafter"/>
</dbReference>
<dbReference type="EMBL" id="ALBS01000122">
    <property type="protein sequence ID" value="EJT50255.1"/>
    <property type="molecule type" value="Genomic_DNA"/>
</dbReference>
<feature type="region of interest" description="Disordered" evidence="2">
    <location>
        <begin position="339"/>
        <end position="371"/>
    </location>
</feature>
<accession>J4UFT2</accession>
<dbReference type="HOGENOM" id="CLU_017361_3_1_1"/>
<protein>
    <recommendedName>
        <fullName evidence="3">AB hydrolase-1 domain-containing protein</fullName>
    </recommendedName>
</protein>
<evidence type="ECO:0000256" key="1">
    <source>
        <dbReference type="ARBA" id="ARBA00038097"/>
    </source>
</evidence>
<dbReference type="SUPFAM" id="SSF53474">
    <property type="entry name" value="alpha/beta-Hydrolases"/>
    <property type="match status" value="1"/>
</dbReference>
<reference evidence="4 5" key="1">
    <citation type="journal article" date="2012" name="Eukaryot. Cell">
        <title>Draft genome sequence of CBS 2479, the standard type strain of Trichosporon asahii.</title>
        <authorList>
            <person name="Yang R.Y."/>
            <person name="Li H.T."/>
            <person name="Zhu H."/>
            <person name="Zhou G.P."/>
            <person name="Wang M."/>
            <person name="Wang L."/>
        </authorList>
    </citation>
    <scope>NUCLEOTIDE SEQUENCE [LARGE SCALE GENOMIC DNA]</scope>
    <source>
        <strain evidence="5">ATCC 90039 / CBS 2479 / JCM 2466 / KCTC 7840 / NCYC 2677 / UAMH 7654</strain>
    </source>
</reference>
<dbReference type="AlphaFoldDB" id="J4UFT2"/>
<dbReference type="VEuPathDB" id="FungiDB:A1Q1_00482"/>
<dbReference type="Proteomes" id="UP000002748">
    <property type="component" value="Unassembled WGS sequence"/>
</dbReference>
<dbReference type="PANTHER" id="PTHR42886">
    <property type="entry name" value="RE40534P-RELATED"/>
    <property type="match status" value="1"/>
</dbReference>
<dbReference type="PANTHER" id="PTHR42886:SF29">
    <property type="entry name" value="PUMMELIG, ISOFORM A"/>
    <property type="match status" value="1"/>
</dbReference>
<evidence type="ECO:0000259" key="3">
    <source>
        <dbReference type="Pfam" id="PF00561"/>
    </source>
</evidence>
<dbReference type="InterPro" id="IPR000073">
    <property type="entry name" value="AB_hydrolase_1"/>
</dbReference>
<organism evidence="4 5">
    <name type="scientific">Trichosporon asahii var. asahii (strain ATCC 90039 / CBS 2479 / JCM 2466 / KCTC 7840 / NBRC 103889/ NCYC 2677 / UAMH 7654)</name>
    <name type="common">Yeast</name>
    <dbReference type="NCBI Taxonomy" id="1186058"/>
    <lineage>
        <taxon>Eukaryota</taxon>
        <taxon>Fungi</taxon>
        <taxon>Dikarya</taxon>
        <taxon>Basidiomycota</taxon>
        <taxon>Agaricomycotina</taxon>
        <taxon>Tremellomycetes</taxon>
        <taxon>Trichosporonales</taxon>
        <taxon>Trichosporonaceae</taxon>
        <taxon>Trichosporon</taxon>
    </lineage>
</organism>
<proteinExistence type="inferred from homology"/>
<evidence type="ECO:0000256" key="2">
    <source>
        <dbReference type="SAM" id="MobiDB-lite"/>
    </source>
</evidence>
<dbReference type="GO" id="GO:0006654">
    <property type="term" value="P:phosphatidic acid biosynthetic process"/>
    <property type="evidence" value="ECO:0007669"/>
    <property type="project" value="TreeGrafter"/>
</dbReference>
<feature type="compositionally biased region" description="Polar residues" evidence="2">
    <location>
        <begin position="342"/>
        <end position="351"/>
    </location>
</feature>
<sequence>MAATSTAPPSVLDTPSSAPSASSSTHTHIPEPGDIPGDFKSSLVAWWSSNGYRDARLAEERLLRKMPFYTPSLRPESKSWFWNNASSASLPNETEDTPEQGTGLVARVRKVFVPTPDPHAAPPRPDVPAASDVESISSGGSSKAAKRLSRVLHHDKERKGDYINTLEFTTPQTTGSREAVVVLHGYGAAQGFFFKNWASVSRSAAATGRRTFFLDWLGMGLSSRPSSHLLSSKQHSVESRVATAEHFFLDSLENWRRQEGIDKMLLVGHSLGGYLSTAYAKRHPDRVSALVLLSPVGFPHNPDGSTRPLPVGADGRKVDGIVAGSNDQAEAAVHKELGADQANLQRTTSAGPATEATDRDEHIKGEARQWRNDSPSTYRKIATRSILWAWERGLSPFSLMRSLGPWGPLLVGKYTMRRFSAQDPDDIRALHAYIYGVTAMRGSGEYCISHLLAPGAYARMPLVERIAGLSVPVTFAYGDNDWMDVKGGNDAQERLREAGNADVHVKVVSGAGHHLYLDNPEETNQLIDEAIRAVPNRG</sequence>
<gene>
    <name evidence="4" type="ORF">A1Q1_00482</name>
</gene>
<name>J4UFT2_TRIAS</name>
<feature type="compositionally biased region" description="Basic and acidic residues" evidence="2">
    <location>
        <begin position="356"/>
        <end position="371"/>
    </location>
</feature>
<dbReference type="GO" id="GO:0035965">
    <property type="term" value="P:cardiolipin acyl-chain remodeling"/>
    <property type="evidence" value="ECO:0007669"/>
    <property type="project" value="TreeGrafter"/>
</dbReference>
<dbReference type="GO" id="GO:0055088">
    <property type="term" value="P:lipid homeostasis"/>
    <property type="evidence" value="ECO:0007669"/>
    <property type="project" value="TreeGrafter"/>
</dbReference>
<dbReference type="Pfam" id="PF00561">
    <property type="entry name" value="Abhydrolase_1"/>
    <property type="match status" value="1"/>
</dbReference>
<feature type="region of interest" description="Disordered" evidence="2">
    <location>
        <begin position="116"/>
        <end position="148"/>
    </location>
</feature>